<feature type="transmembrane region" description="Helical" evidence="13">
    <location>
        <begin position="59"/>
        <end position="79"/>
    </location>
</feature>
<dbReference type="Proteomes" id="UP000028181">
    <property type="component" value="Chromosome I"/>
</dbReference>
<dbReference type="PANTHER" id="PTHR30540">
    <property type="entry name" value="OSMOTIC STRESS POTASSIUM TRANSPORTER"/>
    <property type="match status" value="1"/>
</dbReference>
<accession>A0A068SNG9</accession>
<dbReference type="PATRIC" id="fig|1028800.3.peg.452"/>
<feature type="transmembrane region" description="Helical" evidence="13">
    <location>
        <begin position="403"/>
        <end position="425"/>
    </location>
</feature>
<dbReference type="EMBL" id="HG938353">
    <property type="protein sequence ID" value="CDN46645.1"/>
    <property type="molecule type" value="Genomic_DNA"/>
</dbReference>
<name>A0A068SNG9_NEOGA</name>
<comment type="subcellular location">
    <subcellularLocation>
        <location evidence="13">Cell membrane</location>
        <topology evidence="13">Multi-pass membrane protein</topology>
    </subcellularLocation>
    <subcellularLocation>
        <location evidence="1">Membrane</location>
        <topology evidence="1">Multi-pass membrane protein</topology>
    </subcellularLocation>
</comment>
<dbReference type="GO" id="GO:0015293">
    <property type="term" value="F:symporter activity"/>
    <property type="evidence" value="ECO:0007669"/>
    <property type="project" value="UniProtKB-UniRule"/>
</dbReference>
<keyword evidence="12 13" id="KW-0472">Membrane</keyword>
<feature type="transmembrane region" description="Helical" evidence="13">
    <location>
        <begin position="147"/>
        <end position="165"/>
    </location>
</feature>
<keyword evidence="3 13" id="KW-0813">Transport</keyword>
<keyword evidence="10 13" id="KW-1133">Transmembrane helix</keyword>
<dbReference type="Pfam" id="PF02705">
    <property type="entry name" value="K_trans"/>
    <property type="match status" value="1"/>
</dbReference>
<evidence type="ECO:0000256" key="11">
    <source>
        <dbReference type="ARBA" id="ARBA00023065"/>
    </source>
</evidence>
<dbReference type="eggNOG" id="COG3158">
    <property type="taxonomic scope" value="Bacteria"/>
</dbReference>
<keyword evidence="6 13" id="KW-0633">Potassium transport</keyword>
<feature type="transmembrane region" description="Helical" evidence="13">
    <location>
        <begin position="108"/>
        <end position="127"/>
    </location>
</feature>
<evidence type="ECO:0000256" key="10">
    <source>
        <dbReference type="ARBA" id="ARBA00022989"/>
    </source>
</evidence>
<evidence type="ECO:0000256" key="8">
    <source>
        <dbReference type="ARBA" id="ARBA00022847"/>
    </source>
</evidence>
<keyword evidence="9 13" id="KW-0630">Potassium</keyword>
<keyword evidence="7 13" id="KW-0812">Transmembrane</keyword>
<evidence type="ECO:0000313" key="17">
    <source>
        <dbReference type="Proteomes" id="UP000028181"/>
    </source>
</evidence>
<comment type="similarity">
    <text evidence="2 13">Belongs to the HAK/KUP transporter (TC 2.A.72) family.</text>
</comment>
<feature type="transmembrane region" description="Helical" evidence="13">
    <location>
        <begin position="220"/>
        <end position="241"/>
    </location>
</feature>
<sequence length="633" mass="69021">MGHPAEHHAAEKTKVQGLFALALGSVGVVYGDIGTSPLYAFREALKPIAHDGVTELEVIGLISLMIWTLTIIVTFKYVLFLLRADNDGEGGTLSLLALLTKSANGHRALLMLLGLIGAALFLGDAMITPALSVLSAVEGLKLVAPSMSRAVLPISVGILIGLFAIQSKGTGLVSRFFGPITAVWFIVIGAGGIAHISDDYSILAAFNPLYAVEFMLNENFVGIVVLGAVFLTVTGAEALYADLGHFGRRPIQWAWFTLVFPALTLNYLGQGALVLKHPEAMSDPFYLMFPQWALLPVVILATAATIIASQAVITGAFSLVRQGIHLGYLPRMQIQFTSETNTGQIFLPSVNTLLLVGVIALVLGFESSDSLATAYGISVTGAMVVTTLMAFEFVRIKWKWPQTFAICILAPLLALELVFLGANLLKIHDGGWVPVMMAIIFTIVMWTWKRGTAILFEKTRRIDVPLETFIPMVEKKSDHAPVSVPGVAIFLTSDPETAPAALLHNIKHNHVLHEKNVVLTIITVNKPRVSLEERFKIEKLSDRFTLIELRFGFMQSHNVSQALAYLRKTGFKFDIMSTSFYLGRRKLVPDAASGMPMWQDRLFIAMANTATDPSDYFHLPANRVVELGSHVII</sequence>
<dbReference type="GeneID" id="24258247"/>
<feature type="transmembrane region" description="Helical" evidence="13">
    <location>
        <begin position="18"/>
        <end position="39"/>
    </location>
</feature>
<feature type="transmembrane region" description="Helical" evidence="13">
    <location>
        <begin position="253"/>
        <end position="273"/>
    </location>
</feature>
<feature type="domain" description="K+ potassium transporter integral membrane" evidence="14">
    <location>
        <begin position="21"/>
        <end position="470"/>
    </location>
</feature>
<evidence type="ECO:0000256" key="6">
    <source>
        <dbReference type="ARBA" id="ARBA00022538"/>
    </source>
</evidence>
<evidence type="ECO:0000313" key="16">
    <source>
        <dbReference type="EMBL" id="CDN46645.1"/>
    </source>
</evidence>
<organism evidence="16 17">
    <name type="scientific">Neorhizobium galegae bv. orientalis str. HAMBI 540</name>
    <dbReference type="NCBI Taxonomy" id="1028800"/>
    <lineage>
        <taxon>Bacteria</taxon>
        <taxon>Pseudomonadati</taxon>
        <taxon>Pseudomonadota</taxon>
        <taxon>Alphaproteobacteria</taxon>
        <taxon>Hyphomicrobiales</taxon>
        <taxon>Rhizobiaceae</taxon>
        <taxon>Rhizobium/Agrobacterium group</taxon>
        <taxon>Neorhizobium</taxon>
    </lineage>
</organism>
<dbReference type="PANTHER" id="PTHR30540:SF79">
    <property type="entry name" value="LOW AFFINITY POTASSIUM TRANSPORT SYSTEM PROTEIN KUP"/>
    <property type="match status" value="1"/>
</dbReference>
<dbReference type="AlphaFoldDB" id="A0A068SNG9"/>
<dbReference type="InterPro" id="IPR053952">
    <property type="entry name" value="K_trans_C"/>
</dbReference>
<proteinExistence type="inferred from homology"/>
<keyword evidence="17" id="KW-1185">Reference proteome</keyword>
<keyword evidence="4 13" id="KW-1003">Cell membrane</keyword>
<evidence type="ECO:0000256" key="1">
    <source>
        <dbReference type="ARBA" id="ARBA00004141"/>
    </source>
</evidence>
<feature type="transmembrane region" description="Helical" evidence="13">
    <location>
        <begin position="431"/>
        <end position="448"/>
    </location>
</feature>
<feature type="transmembrane region" description="Helical" evidence="13">
    <location>
        <begin position="341"/>
        <end position="365"/>
    </location>
</feature>
<dbReference type="HAMAP" id="MF_01522">
    <property type="entry name" value="Kup"/>
    <property type="match status" value="1"/>
</dbReference>
<evidence type="ECO:0000259" key="14">
    <source>
        <dbReference type="Pfam" id="PF02705"/>
    </source>
</evidence>
<dbReference type="OrthoDB" id="9805577at2"/>
<reference evidence="17" key="1">
    <citation type="journal article" date="2014" name="BMC Genomics">
        <title>Genome sequencing of two Neorhizobium galegae strains reveals a noeT gene responsible for the unusual acetylation of the nodulation factors.</title>
        <authorList>
            <person name="Osterman J."/>
            <person name="Marsh J."/>
            <person name="Laine P.K."/>
            <person name="Zeng Z."/>
            <person name="Alatalo E."/>
            <person name="Sullivan J.T."/>
            <person name="Young J.P."/>
            <person name="Thomas-Oates J."/>
            <person name="Paulin L."/>
            <person name="Lindstrom K."/>
        </authorList>
    </citation>
    <scope>NUCLEOTIDE SEQUENCE [LARGE SCALE GENOMIC DNA]</scope>
    <source>
        <strain evidence="17">HAMBI 540</strain>
    </source>
</reference>
<evidence type="ECO:0000256" key="7">
    <source>
        <dbReference type="ARBA" id="ARBA00022692"/>
    </source>
</evidence>
<comment type="function">
    <text evidence="13">Transport of potassium into the cell. Likely operates as a K(+):H(+) symporter.</text>
</comment>
<dbReference type="RefSeq" id="WP_038584134.1">
    <property type="nucleotide sequence ID" value="NZ_HG938353.1"/>
</dbReference>
<dbReference type="KEGG" id="ngg:RG540_CH04540"/>
<comment type="catalytic activity">
    <reaction evidence="13">
        <text>K(+)(in) + H(+)(in) = K(+)(out) + H(+)(out)</text>
        <dbReference type="Rhea" id="RHEA:28490"/>
        <dbReference type="ChEBI" id="CHEBI:15378"/>
        <dbReference type="ChEBI" id="CHEBI:29103"/>
    </reaction>
</comment>
<dbReference type="Pfam" id="PF22776">
    <property type="entry name" value="K_trans_C"/>
    <property type="match status" value="1"/>
</dbReference>
<keyword evidence="8 13" id="KW-0769">Symport</keyword>
<evidence type="ECO:0000256" key="13">
    <source>
        <dbReference type="HAMAP-Rule" id="MF_01522"/>
    </source>
</evidence>
<gene>
    <name evidence="13" type="primary">kup</name>
    <name evidence="16" type="ORF">RG540_CH04540</name>
</gene>
<dbReference type="GO" id="GO:0015079">
    <property type="term" value="F:potassium ion transmembrane transporter activity"/>
    <property type="evidence" value="ECO:0007669"/>
    <property type="project" value="UniProtKB-UniRule"/>
</dbReference>
<evidence type="ECO:0000256" key="3">
    <source>
        <dbReference type="ARBA" id="ARBA00022448"/>
    </source>
</evidence>
<evidence type="ECO:0000256" key="12">
    <source>
        <dbReference type="ARBA" id="ARBA00023136"/>
    </source>
</evidence>
<dbReference type="GO" id="GO:0005886">
    <property type="term" value="C:plasma membrane"/>
    <property type="evidence" value="ECO:0007669"/>
    <property type="project" value="UniProtKB-SubCell"/>
</dbReference>
<dbReference type="InterPro" id="IPR003855">
    <property type="entry name" value="K+_transporter"/>
</dbReference>
<dbReference type="InterPro" id="IPR053951">
    <property type="entry name" value="K_trans_N"/>
</dbReference>
<feature type="domain" description="K+ potassium transporter C-terminal" evidence="15">
    <location>
        <begin position="485"/>
        <end position="633"/>
    </location>
</feature>
<feature type="transmembrane region" description="Helical" evidence="13">
    <location>
        <begin position="177"/>
        <end position="196"/>
    </location>
</feature>
<evidence type="ECO:0000259" key="15">
    <source>
        <dbReference type="Pfam" id="PF22776"/>
    </source>
</evidence>
<dbReference type="HOGENOM" id="CLU_008142_4_2_5"/>
<feature type="transmembrane region" description="Helical" evidence="13">
    <location>
        <begin position="293"/>
        <end position="320"/>
    </location>
</feature>
<keyword evidence="11 13" id="KW-0406">Ion transport</keyword>
<protein>
    <recommendedName>
        <fullName evidence="13">Probable potassium transport system protein Kup</fullName>
    </recommendedName>
</protein>
<feature type="transmembrane region" description="Helical" evidence="13">
    <location>
        <begin position="371"/>
        <end position="391"/>
    </location>
</feature>
<evidence type="ECO:0000256" key="5">
    <source>
        <dbReference type="ARBA" id="ARBA00022519"/>
    </source>
</evidence>
<evidence type="ECO:0000256" key="9">
    <source>
        <dbReference type="ARBA" id="ARBA00022958"/>
    </source>
</evidence>
<keyword evidence="5" id="KW-0997">Cell inner membrane</keyword>
<dbReference type="InterPro" id="IPR023051">
    <property type="entry name" value="Kup"/>
</dbReference>
<evidence type="ECO:0000256" key="2">
    <source>
        <dbReference type="ARBA" id="ARBA00007019"/>
    </source>
</evidence>
<evidence type="ECO:0000256" key="4">
    <source>
        <dbReference type="ARBA" id="ARBA00022475"/>
    </source>
</evidence>